<evidence type="ECO:0000256" key="1">
    <source>
        <dbReference type="SAM" id="Phobius"/>
    </source>
</evidence>
<keyword evidence="1" id="KW-1133">Transmembrane helix</keyword>
<keyword evidence="3" id="KW-1185">Reference proteome</keyword>
<organism evidence="2 3">
    <name type="scientific">Athelia psychrophila</name>
    <dbReference type="NCBI Taxonomy" id="1759441"/>
    <lineage>
        <taxon>Eukaryota</taxon>
        <taxon>Fungi</taxon>
        <taxon>Dikarya</taxon>
        <taxon>Basidiomycota</taxon>
        <taxon>Agaricomycotina</taxon>
        <taxon>Agaricomycetes</taxon>
        <taxon>Agaricomycetidae</taxon>
        <taxon>Atheliales</taxon>
        <taxon>Atheliaceae</taxon>
        <taxon>Athelia</taxon>
    </lineage>
</organism>
<reference evidence="2 3" key="1">
    <citation type="journal article" date="2016" name="Mol. Biol. Evol.">
        <title>Comparative Genomics of Early-Diverging Mushroom-Forming Fungi Provides Insights into the Origins of Lignocellulose Decay Capabilities.</title>
        <authorList>
            <person name="Nagy L.G."/>
            <person name="Riley R."/>
            <person name="Tritt A."/>
            <person name="Adam C."/>
            <person name="Daum C."/>
            <person name="Floudas D."/>
            <person name="Sun H."/>
            <person name="Yadav J.S."/>
            <person name="Pangilinan J."/>
            <person name="Larsson K.H."/>
            <person name="Matsuura K."/>
            <person name="Barry K."/>
            <person name="Labutti K."/>
            <person name="Kuo R."/>
            <person name="Ohm R.A."/>
            <person name="Bhattacharya S.S."/>
            <person name="Shirouzu T."/>
            <person name="Yoshinaga Y."/>
            <person name="Martin F.M."/>
            <person name="Grigoriev I.V."/>
            <person name="Hibbett D.S."/>
        </authorList>
    </citation>
    <scope>NUCLEOTIDE SEQUENCE [LARGE SCALE GENOMIC DNA]</scope>
    <source>
        <strain evidence="2 3">CBS 109695</strain>
    </source>
</reference>
<dbReference type="EMBL" id="KV417486">
    <property type="protein sequence ID" value="KZP32332.1"/>
    <property type="molecule type" value="Genomic_DNA"/>
</dbReference>
<evidence type="ECO:0000313" key="2">
    <source>
        <dbReference type="EMBL" id="KZP32332.1"/>
    </source>
</evidence>
<name>A0A166V441_9AGAM</name>
<dbReference type="AlphaFoldDB" id="A0A166V441"/>
<protein>
    <submittedName>
        <fullName evidence="2">Uncharacterized protein</fullName>
    </submittedName>
</protein>
<evidence type="ECO:0000313" key="3">
    <source>
        <dbReference type="Proteomes" id="UP000076532"/>
    </source>
</evidence>
<gene>
    <name evidence="2" type="ORF">FIBSPDRAFT_515813</name>
</gene>
<keyword evidence="1" id="KW-0472">Membrane</keyword>
<feature type="transmembrane region" description="Helical" evidence="1">
    <location>
        <begin position="21"/>
        <end position="42"/>
    </location>
</feature>
<sequence>MDSSSNRALFKYFDIQKNIPSLFREIIILSLLVISMVWIVALSSSRNKVSLIPPLLTHKIVITKHCFIVSSSLLFFFSYVFNFLGLLPHACLP</sequence>
<accession>A0A166V441</accession>
<keyword evidence="1" id="KW-0812">Transmembrane</keyword>
<dbReference type="Proteomes" id="UP000076532">
    <property type="component" value="Unassembled WGS sequence"/>
</dbReference>
<feature type="transmembrane region" description="Helical" evidence="1">
    <location>
        <begin position="62"/>
        <end position="87"/>
    </location>
</feature>
<proteinExistence type="predicted"/>